<comment type="subcellular location">
    <subcellularLocation>
        <location evidence="1">Cell membrane</location>
        <topology evidence="1">Multi-pass membrane protein</topology>
    </subcellularLocation>
</comment>
<evidence type="ECO:0000256" key="6">
    <source>
        <dbReference type="SAM" id="Phobius"/>
    </source>
</evidence>
<dbReference type="PANTHER" id="PTHR10010">
    <property type="entry name" value="SOLUTE CARRIER FAMILY 34 SODIUM PHOSPHATE , MEMBER 2-RELATED"/>
    <property type="match status" value="1"/>
</dbReference>
<dbReference type="Pfam" id="PF02690">
    <property type="entry name" value="Na_Pi_cotrans"/>
    <property type="match status" value="2"/>
</dbReference>
<evidence type="ECO:0000256" key="2">
    <source>
        <dbReference type="ARBA" id="ARBA00022475"/>
    </source>
</evidence>
<dbReference type="NCBIfam" id="NF037997">
    <property type="entry name" value="Na_Pi_symport"/>
    <property type="match status" value="1"/>
</dbReference>
<dbReference type="InterPro" id="IPR004633">
    <property type="entry name" value="NaPi_cotrn-rel/YqeW-like"/>
</dbReference>
<protein>
    <submittedName>
        <fullName evidence="7">Na/Pi symporter</fullName>
    </submittedName>
</protein>
<feature type="transmembrane region" description="Helical" evidence="6">
    <location>
        <begin position="293"/>
        <end position="318"/>
    </location>
</feature>
<name>A0ABT7WAV4_9FLAO</name>
<gene>
    <name evidence="7" type="ORF">QU605_01115</name>
</gene>
<proteinExistence type="predicted"/>
<evidence type="ECO:0000256" key="1">
    <source>
        <dbReference type="ARBA" id="ARBA00004651"/>
    </source>
</evidence>
<evidence type="ECO:0000256" key="4">
    <source>
        <dbReference type="ARBA" id="ARBA00022989"/>
    </source>
</evidence>
<dbReference type="Proteomes" id="UP001174839">
    <property type="component" value="Unassembled WGS sequence"/>
</dbReference>
<sequence>MTYGFTDILQLVGALGLFLFGMKAMSDALTKLAGDRMRSILAGLTSNRFFGVLTGFLITSVIQSSSATTLMVVSFANASLLTLTESLSVIMGANIGTTITAWLITLLGFKVSMSSIALPLVGLGVGLTFFKNKNWEYWGSFIVGFGLLFIGLEFLKENMPDIEKTPEVLSFLQRYTQHGIGSVLLFLLVGTVLTVLIQSSSATMALTLLMAAKGWIPFEAAAAMVLGENIGTTITANIAAMVGNFRAKQTALAHLLFNVLGVLWMLAVFYPFLQGVAWVTERLGSGSPYTDQAAVPVGIALFHTFFNVANTFVMIWFINPMAKLVSLIVPEKVQPERPMEEPKFLSNEALNYPETALVALERETRYLFEHAVFEIVAHALSLHRKDILSERKPKKVVHKSREDLQVDVRELYLIKVKRIYSEIIAFAVHAQSDLELSESQHQRISELKNANRKIVEIIRDSNELSRNVNHYLREPHQVMLNEYDGFRKKMVKVFRVIQGYREDADRNEYQRKLAKLSEQALESRREGNLGIDKLIRKNKITPEMASSLVNDHDNLNSIIENLVEVAVILYGDQEDTALTGTGMQEPYSSALPL</sequence>
<dbReference type="NCBIfam" id="TIGR00704">
    <property type="entry name" value="NaPi_cotrn_rel"/>
    <property type="match status" value="1"/>
</dbReference>
<reference evidence="7" key="1">
    <citation type="submission" date="2023-06" db="EMBL/GenBank/DDBJ databases">
        <title>Robiginitalea aurantiacus sp. nov. and Algoriphagus sediminis sp. nov., isolated from coastal sediment.</title>
        <authorList>
            <person name="Zhou Z.Y."/>
            <person name="An J."/>
            <person name="Jia Y.W."/>
            <person name="Du Z.J."/>
        </authorList>
    </citation>
    <scope>NUCLEOTIDE SEQUENCE</scope>
    <source>
        <strain evidence="7">M39</strain>
    </source>
</reference>
<dbReference type="PANTHER" id="PTHR10010:SF46">
    <property type="entry name" value="SODIUM-DEPENDENT PHOSPHATE TRANSPORT PROTEIN 2B"/>
    <property type="match status" value="1"/>
</dbReference>
<keyword evidence="8" id="KW-1185">Reference proteome</keyword>
<dbReference type="EMBL" id="JAUDUY010000001">
    <property type="protein sequence ID" value="MDM9630051.1"/>
    <property type="molecule type" value="Genomic_DNA"/>
</dbReference>
<evidence type="ECO:0000313" key="7">
    <source>
        <dbReference type="EMBL" id="MDM9630051.1"/>
    </source>
</evidence>
<organism evidence="7 8">
    <name type="scientific">Robiginitalea aurantiaca</name>
    <dbReference type="NCBI Taxonomy" id="3056915"/>
    <lineage>
        <taxon>Bacteria</taxon>
        <taxon>Pseudomonadati</taxon>
        <taxon>Bacteroidota</taxon>
        <taxon>Flavobacteriia</taxon>
        <taxon>Flavobacteriales</taxon>
        <taxon>Flavobacteriaceae</taxon>
        <taxon>Robiginitalea</taxon>
    </lineage>
</organism>
<dbReference type="InterPro" id="IPR003841">
    <property type="entry name" value="Na/Pi_transpt"/>
</dbReference>
<evidence type="ECO:0000313" key="8">
    <source>
        <dbReference type="Proteomes" id="UP001174839"/>
    </source>
</evidence>
<comment type="caution">
    <text evidence="7">The sequence shown here is derived from an EMBL/GenBank/DDBJ whole genome shotgun (WGS) entry which is preliminary data.</text>
</comment>
<keyword evidence="4 6" id="KW-1133">Transmembrane helix</keyword>
<feature type="transmembrane region" description="Helical" evidence="6">
    <location>
        <begin position="175"/>
        <end position="197"/>
    </location>
</feature>
<evidence type="ECO:0000256" key="3">
    <source>
        <dbReference type="ARBA" id="ARBA00022692"/>
    </source>
</evidence>
<keyword evidence="2" id="KW-1003">Cell membrane</keyword>
<evidence type="ECO:0000256" key="5">
    <source>
        <dbReference type="ARBA" id="ARBA00023136"/>
    </source>
</evidence>
<accession>A0ABT7WAV4</accession>
<keyword evidence="3 6" id="KW-0812">Transmembrane</keyword>
<dbReference type="RefSeq" id="WP_289723416.1">
    <property type="nucleotide sequence ID" value="NZ_JAUDUY010000001.1"/>
</dbReference>
<feature type="transmembrane region" description="Helical" evidence="6">
    <location>
        <begin position="251"/>
        <end position="273"/>
    </location>
</feature>
<feature type="transmembrane region" description="Helical" evidence="6">
    <location>
        <begin position="111"/>
        <end position="130"/>
    </location>
</feature>
<feature type="transmembrane region" description="Helical" evidence="6">
    <location>
        <begin position="137"/>
        <end position="155"/>
    </location>
</feature>
<keyword evidence="5 6" id="KW-0472">Membrane</keyword>